<dbReference type="InterPro" id="IPR045003">
    <property type="entry name" value="FLA_A"/>
</dbReference>
<dbReference type="OrthoDB" id="286301at2759"/>
<protein>
    <recommendedName>
        <fullName evidence="11">FAS1 domain-containing protein</fullName>
    </recommendedName>
</protein>
<dbReference type="InterPro" id="IPR036378">
    <property type="entry name" value="FAS1_dom_sf"/>
</dbReference>
<feature type="domain" description="FAS1" evidence="11">
    <location>
        <begin position="63"/>
        <end position="207"/>
    </location>
</feature>
<feature type="transmembrane region" description="Helical" evidence="9">
    <location>
        <begin position="263"/>
        <end position="286"/>
    </location>
</feature>
<feature type="compositionally biased region" description="Basic and acidic residues" evidence="8">
    <location>
        <begin position="233"/>
        <end position="247"/>
    </location>
</feature>
<comment type="function">
    <text evidence="7">May be a cell surface adhesion protein.</text>
</comment>
<evidence type="ECO:0000256" key="4">
    <source>
        <dbReference type="ARBA" id="ARBA00022622"/>
    </source>
</evidence>
<feature type="region of interest" description="Disordered" evidence="8">
    <location>
        <begin position="30"/>
        <end position="62"/>
    </location>
</feature>
<dbReference type="GO" id="GO:0098552">
    <property type="term" value="C:side of membrane"/>
    <property type="evidence" value="ECO:0007669"/>
    <property type="project" value="UniProtKB-KW"/>
</dbReference>
<gene>
    <name evidence="12" type="ORF">L195_g001899</name>
</gene>
<comment type="similarity">
    <text evidence="2">Belongs to the fasciclin-like AGP family.</text>
</comment>
<feature type="compositionally biased region" description="Polar residues" evidence="8">
    <location>
        <begin position="30"/>
        <end position="41"/>
    </location>
</feature>
<evidence type="ECO:0000256" key="5">
    <source>
        <dbReference type="ARBA" id="ARBA00022729"/>
    </source>
</evidence>
<dbReference type="Pfam" id="PF02469">
    <property type="entry name" value="Fasciclin"/>
    <property type="match status" value="1"/>
</dbReference>
<dbReference type="PROSITE" id="PS50213">
    <property type="entry name" value="FAS1"/>
    <property type="match status" value="1"/>
</dbReference>
<evidence type="ECO:0000256" key="6">
    <source>
        <dbReference type="ARBA" id="ARBA00023136"/>
    </source>
</evidence>
<comment type="subcellular location">
    <subcellularLocation>
        <location evidence="1">Cell membrane</location>
        <topology evidence="1">Lipid-anchor</topology>
        <topology evidence="1">GPI-anchor</topology>
    </subcellularLocation>
</comment>
<keyword evidence="9" id="KW-1133">Transmembrane helix</keyword>
<dbReference type="SUPFAM" id="SSF82153">
    <property type="entry name" value="FAS1 domain"/>
    <property type="match status" value="1"/>
</dbReference>
<evidence type="ECO:0000313" key="12">
    <source>
        <dbReference type="EMBL" id="PNY05448.1"/>
    </source>
</evidence>
<keyword evidence="6 9" id="KW-0472">Membrane</keyword>
<dbReference type="GO" id="GO:0005886">
    <property type="term" value="C:plasma membrane"/>
    <property type="evidence" value="ECO:0007669"/>
    <property type="project" value="UniProtKB-SubCell"/>
</dbReference>
<accession>A0A2K3NQY9</accession>
<organism evidence="12 13">
    <name type="scientific">Trifolium pratense</name>
    <name type="common">Red clover</name>
    <dbReference type="NCBI Taxonomy" id="57577"/>
    <lineage>
        <taxon>Eukaryota</taxon>
        <taxon>Viridiplantae</taxon>
        <taxon>Streptophyta</taxon>
        <taxon>Embryophyta</taxon>
        <taxon>Tracheophyta</taxon>
        <taxon>Spermatophyta</taxon>
        <taxon>Magnoliopsida</taxon>
        <taxon>eudicotyledons</taxon>
        <taxon>Gunneridae</taxon>
        <taxon>Pentapetalae</taxon>
        <taxon>rosids</taxon>
        <taxon>fabids</taxon>
        <taxon>Fabales</taxon>
        <taxon>Fabaceae</taxon>
        <taxon>Papilionoideae</taxon>
        <taxon>50 kb inversion clade</taxon>
        <taxon>NPAAA clade</taxon>
        <taxon>Hologalegina</taxon>
        <taxon>IRL clade</taxon>
        <taxon>Trifolieae</taxon>
        <taxon>Trifolium</taxon>
    </lineage>
</organism>
<feature type="chain" id="PRO_5014332996" description="FAS1 domain-containing protein" evidence="10">
    <location>
        <begin position="26"/>
        <end position="290"/>
    </location>
</feature>
<dbReference type="EMBL" id="ASHM01000809">
    <property type="protein sequence ID" value="PNY05448.1"/>
    <property type="molecule type" value="Genomic_DNA"/>
</dbReference>
<dbReference type="PANTHER" id="PTHR32077">
    <property type="entry name" value="FASCICLIN-LIKE ARABINOGALACTAN PROTEIN"/>
    <property type="match status" value="1"/>
</dbReference>
<evidence type="ECO:0000256" key="1">
    <source>
        <dbReference type="ARBA" id="ARBA00004609"/>
    </source>
</evidence>
<evidence type="ECO:0000256" key="10">
    <source>
        <dbReference type="SAM" id="SignalP"/>
    </source>
</evidence>
<reference evidence="12 13" key="1">
    <citation type="journal article" date="2014" name="Am. J. Bot.">
        <title>Genome assembly and annotation for red clover (Trifolium pratense; Fabaceae).</title>
        <authorList>
            <person name="Istvanek J."/>
            <person name="Jaros M."/>
            <person name="Krenek A."/>
            <person name="Repkova J."/>
        </authorList>
    </citation>
    <scope>NUCLEOTIDE SEQUENCE [LARGE SCALE GENOMIC DNA]</scope>
    <source>
        <strain evidence="13">cv. Tatra</strain>
        <tissue evidence="12">Young leaves</tissue>
    </source>
</reference>
<feature type="compositionally biased region" description="Polar residues" evidence="8">
    <location>
        <begin position="49"/>
        <end position="62"/>
    </location>
</feature>
<keyword evidence="5 10" id="KW-0732">Signal</keyword>
<evidence type="ECO:0000259" key="11">
    <source>
        <dbReference type="PROSITE" id="PS50213"/>
    </source>
</evidence>
<sequence>MNSQNQSLLCISLLVISLLCSTTLAAVSPATSPIQSPTSAPTKPLIPTLPQSPNDNNTPETSSTNIAQILKQANSFNIFLRLMKTTQLINQLNSQLLTIKSGGLTILAPEDSAFSELKPGFLNTLSNEQKLELLQFHVVPDFVSSSNFDTLTNPVRTLAGNKPGKVELNVISYGGNVNISTGHVNTTISGIIYSDKHLAIYKVGKVLIPSEFFPTKKIVAEVPALAPAPTAIEDAKAPKADKEKPVSSDDSSSSQVVPTVTSGAMRIDMCGTLVALVGIVFVGGFYNKIY</sequence>
<comment type="caution">
    <text evidence="12">The sequence shown here is derived from an EMBL/GenBank/DDBJ whole genome shotgun (WGS) entry which is preliminary data.</text>
</comment>
<evidence type="ECO:0000256" key="8">
    <source>
        <dbReference type="SAM" id="MobiDB-lite"/>
    </source>
</evidence>
<dbReference type="STRING" id="57577.A0A2K3NQY9"/>
<dbReference type="Proteomes" id="UP000236291">
    <property type="component" value="Unassembled WGS sequence"/>
</dbReference>
<name>A0A2K3NQY9_TRIPR</name>
<evidence type="ECO:0000256" key="9">
    <source>
        <dbReference type="SAM" id="Phobius"/>
    </source>
</evidence>
<dbReference type="FunFam" id="2.30.180.10:FF:000009">
    <property type="entry name" value="Fasciclin-like arabinogalactan protein 11"/>
    <property type="match status" value="1"/>
</dbReference>
<evidence type="ECO:0000256" key="2">
    <source>
        <dbReference type="ARBA" id="ARBA00007843"/>
    </source>
</evidence>
<evidence type="ECO:0000256" key="3">
    <source>
        <dbReference type="ARBA" id="ARBA00022475"/>
    </source>
</evidence>
<reference evidence="12 13" key="2">
    <citation type="journal article" date="2017" name="Front. Plant Sci.">
        <title>Gene Classification and Mining of Molecular Markers Useful in Red Clover (Trifolium pratense) Breeding.</title>
        <authorList>
            <person name="Istvanek J."/>
            <person name="Dluhosova J."/>
            <person name="Dluhos P."/>
            <person name="Patkova L."/>
            <person name="Nedelnik J."/>
            <person name="Repkova J."/>
        </authorList>
    </citation>
    <scope>NUCLEOTIDE SEQUENCE [LARGE SCALE GENOMIC DNA]</scope>
    <source>
        <strain evidence="13">cv. Tatra</strain>
        <tissue evidence="12">Young leaves</tissue>
    </source>
</reference>
<keyword evidence="4" id="KW-0449">Lipoprotein</keyword>
<feature type="region of interest" description="Disordered" evidence="8">
    <location>
        <begin position="233"/>
        <end position="257"/>
    </location>
</feature>
<keyword evidence="4" id="KW-0336">GPI-anchor</keyword>
<dbReference type="Gene3D" id="2.30.180.10">
    <property type="entry name" value="FAS1 domain"/>
    <property type="match status" value="1"/>
</dbReference>
<dbReference type="GO" id="GO:0009834">
    <property type="term" value="P:plant-type secondary cell wall biogenesis"/>
    <property type="evidence" value="ECO:0007669"/>
    <property type="project" value="TreeGrafter"/>
</dbReference>
<keyword evidence="9" id="KW-0812">Transmembrane</keyword>
<evidence type="ECO:0000313" key="13">
    <source>
        <dbReference type="Proteomes" id="UP000236291"/>
    </source>
</evidence>
<keyword evidence="3" id="KW-1003">Cell membrane</keyword>
<dbReference type="AlphaFoldDB" id="A0A2K3NQY9"/>
<proteinExistence type="inferred from homology"/>
<feature type="signal peptide" evidence="10">
    <location>
        <begin position="1"/>
        <end position="25"/>
    </location>
</feature>
<evidence type="ECO:0000256" key="7">
    <source>
        <dbReference type="ARBA" id="ARBA00024686"/>
    </source>
</evidence>
<keyword evidence="4" id="KW-0325">Glycoprotein</keyword>
<dbReference type="InterPro" id="IPR000782">
    <property type="entry name" value="FAS1_domain"/>
</dbReference>
<feature type="compositionally biased region" description="Low complexity" evidence="8">
    <location>
        <begin position="248"/>
        <end position="257"/>
    </location>
</feature>
<dbReference type="PANTHER" id="PTHR32077:SF53">
    <property type="entry name" value="FASCICLIN DOMAIN PROTEIN"/>
    <property type="match status" value="1"/>
</dbReference>
<dbReference type="SMART" id="SM00554">
    <property type="entry name" value="FAS1"/>
    <property type="match status" value="1"/>
</dbReference>